<reference evidence="2" key="1">
    <citation type="submission" date="2019-10" db="EMBL/GenBank/DDBJ databases">
        <authorList>
            <person name="Nor Muhammad N."/>
        </authorList>
    </citation>
    <scope>NUCLEOTIDE SEQUENCE</scope>
</reference>
<feature type="compositionally biased region" description="Gly residues" evidence="1">
    <location>
        <begin position="1"/>
        <end position="11"/>
    </location>
</feature>
<proteinExistence type="predicted"/>
<dbReference type="AlphaFoldDB" id="A0A5K1K839"/>
<evidence type="ECO:0000313" key="2">
    <source>
        <dbReference type="EMBL" id="VWP01547.1"/>
    </source>
</evidence>
<feature type="compositionally biased region" description="Low complexity" evidence="1">
    <location>
        <begin position="53"/>
        <end position="68"/>
    </location>
</feature>
<protein>
    <submittedName>
        <fullName evidence="2">Hormone-sensitive lipase</fullName>
    </submittedName>
</protein>
<evidence type="ECO:0000256" key="1">
    <source>
        <dbReference type="SAM" id="MobiDB-lite"/>
    </source>
</evidence>
<feature type="region of interest" description="Disordered" evidence="1">
    <location>
        <begin position="1"/>
        <end position="68"/>
    </location>
</feature>
<accession>A0A5K1K839</accession>
<name>A0A5K1K839_9APHY</name>
<organism evidence="2">
    <name type="scientific">Ganoderma boninense</name>
    <dbReference type="NCBI Taxonomy" id="34458"/>
    <lineage>
        <taxon>Eukaryota</taxon>
        <taxon>Fungi</taxon>
        <taxon>Dikarya</taxon>
        <taxon>Basidiomycota</taxon>
        <taxon>Agaricomycotina</taxon>
        <taxon>Agaricomycetes</taxon>
        <taxon>Polyporales</taxon>
        <taxon>Polyporaceae</taxon>
        <taxon>Ganoderma</taxon>
    </lineage>
</organism>
<dbReference type="EMBL" id="LR729459">
    <property type="protein sequence ID" value="VWP01547.1"/>
    <property type="molecule type" value="Genomic_DNA"/>
</dbReference>
<sequence>MSPKGSRGGAASGAKMTPSDAARIQSTQTKAGNDAGKGSFPARAQSAAAKNTAGSAPSSKASGKGPKA</sequence>
<gene>
    <name evidence="2" type="primary">G4MQZ9</name>
</gene>